<name>D7LML3_ARALL</name>
<accession>D7LML3</accession>
<keyword evidence="6" id="KW-1185">Reference proteome</keyword>
<keyword evidence="3" id="KW-0687">Ribonucleoprotein</keyword>
<dbReference type="HAMAP" id="MF_00294">
    <property type="entry name" value="Ribosomal_bL33"/>
    <property type="match status" value="1"/>
</dbReference>
<evidence type="ECO:0000256" key="1">
    <source>
        <dbReference type="ARBA" id="ARBA00007596"/>
    </source>
</evidence>
<dbReference type="GO" id="GO:0005840">
    <property type="term" value="C:ribosome"/>
    <property type="evidence" value="ECO:0007669"/>
    <property type="project" value="UniProtKB-KW"/>
</dbReference>
<reference evidence="6" key="1">
    <citation type="journal article" date="2011" name="Nat. Genet.">
        <title>The Arabidopsis lyrata genome sequence and the basis of rapid genome size change.</title>
        <authorList>
            <person name="Hu T.T."/>
            <person name="Pattyn P."/>
            <person name="Bakker E.G."/>
            <person name="Cao J."/>
            <person name="Cheng J.-F."/>
            <person name="Clark R.M."/>
            <person name="Fahlgren N."/>
            <person name="Fawcett J.A."/>
            <person name="Grimwood J."/>
            <person name="Gundlach H."/>
            <person name="Haberer G."/>
            <person name="Hollister J.D."/>
            <person name="Ossowski S."/>
            <person name="Ottilar R.P."/>
            <person name="Salamov A.A."/>
            <person name="Schneeberger K."/>
            <person name="Spannagl M."/>
            <person name="Wang X."/>
            <person name="Yang L."/>
            <person name="Nasrallah M.E."/>
            <person name="Bergelson J."/>
            <person name="Carrington J.C."/>
            <person name="Gaut B.S."/>
            <person name="Schmutz J."/>
            <person name="Mayer K.F.X."/>
            <person name="Van de Peer Y."/>
            <person name="Grigoriev I.V."/>
            <person name="Nordborg M."/>
            <person name="Weigel D."/>
            <person name="Guo Y.-L."/>
        </authorList>
    </citation>
    <scope>NUCLEOTIDE SEQUENCE [LARGE SCALE GENOMIC DNA]</scope>
    <source>
        <strain evidence="6">cv. MN47</strain>
    </source>
</reference>
<dbReference type="EMBL" id="GL348717">
    <property type="protein sequence ID" value="EFH53614.1"/>
    <property type="molecule type" value="Genomic_DNA"/>
</dbReference>
<dbReference type="AlphaFoldDB" id="D7LML3"/>
<dbReference type="NCBIfam" id="NF001764">
    <property type="entry name" value="PRK00504.1"/>
    <property type="match status" value="1"/>
</dbReference>
<dbReference type="Gene3D" id="2.20.28.120">
    <property type="entry name" value="Ribosomal protein L33"/>
    <property type="match status" value="1"/>
</dbReference>
<dbReference type="SUPFAM" id="SSF57829">
    <property type="entry name" value="Zn-binding ribosomal proteins"/>
    <property type="match status" value="1"/>
</dbReference>
<gene>
    <name evidence="5" type="ORF">ARALYDRAFT_905588</name>
</gene>
<evidence type="ECO:0000313" key="6">
    <source>
        <dbReference type="Proteomes" id="UP000008694"/>
    </source>
</evidence>
<comment type="similarity">
    <text evidence="1">Belongs to the bacterial ribosomal protein bL33 family.</text>
</comment>
<dbReference type="GO" id="GO:0003735">
    <property type="term" value="F:structural constituent of ribosome"/>
    <property type="evidence" value="ECO:0007669"/>
    <property type="project" value="InterPro"/>
</dbReference>
<evidence type="ECO:0000256" key="3">
    <source>
        <dbReference type="ARBA" id="ARBA00023274"/>
    </source>
</evidence>
<dbReference type="NCBIfam" id="TIGR01023">
    <property type="entry name" value="rpmG_bact"/>
    <property type="match status" value="1"/>
</dbReference>
<organism evidence="6">
    <name type="scientific">Arabidopsis lyrata subsp. lyrata</name>
    <name type="common">Lyre-leaved rock-cress</name>
    <dbReference type="NCBI Taxonomy" id="81972"/>
    <lineage>
        <taxon>Eukaryota</taxon>
        <taxon>Viridiplantae</taxon>
        <taxon>Streptophyta</taxon>
        <taxon>Embryophyta</taxon>
        <taxon>Tracheophyta</taxon>
        <taxon>Spermatophyta</taxon>
        <taxon>Magnoliopsida</taxon>
        <taxon>eudicotyledons</taxon>
        <taxon>Gunneridae</taxon>
        <taxon>Pentapetalae</taxon>
        <taxon>rosids</taxon>
        <taxon>malvids</taxon>
        <taxon>Brassicales</taxon>
        <taxon>Brassicaceae</taxon>
        <taxon>Camelineae</taxon>
        <taxon>Arabidopsis</taxon>
    </lineage>
</organism>
<sequence length="87" mass="10278">MAKVKMLRVTIILECTSSFRNYIKKASAGMYNTPSRLELKKFCPYCCKHTIHGEIKKYIKLSACISIFILRRRIMLVSIYMYVYINQ</sequence>
<dbReference type="GO" id="GO:0005737">
    <property type="term" value="C:cytoplasm"/>
    <property type="evidence" value="ECO:0007669"/>
    <property type="project" value="UniProtKB-ARBA"/>
</dbReference>
<dbReference type="Proteomes" id="UP000008694">
    <property type="component" value="Unassembled WGS sequence"/>
</dbReference>
<dbReference type="InterPro" id="IPR038584">
    <property type="entry name" value="Ribosomal_bL33_sf"/>
</dbReference>
<dbReference type="GO" id="GO:1990904">
    <property type="term" value="C:ribonucleoprotein complex"/>
    <property type="evidence" value="ECO:0007669"/>
    <property type="project" value="UniProtKB-KW"/>
</dbReference>
<dbReference type="Pfam" id="PF00471">
    <property type="entry name" value="Ribosomal_L33"/>
    <property type="match status" value="1"/>
</dbReference>
<dbReference type="Gramene" id="scaffold_501292.1">
    <property type="protein sequence ID" value="scaffold_501292.1"/>
    <property type="gene ID" value="scaffold_501292.1"/>
</dbReference>
<dbReference type="PANTHER" id="PTHR43168:SF2">
    <property type="entry name" value="LARGE RIBOSOMAL SUBUNIT PROTEIN BL33C"/>
    <property type="match status" value="1"/>
</dbReference>
<dbReference type="HOGENOM" id="CLU_190949_3_0_1"/>
<protein>
    <recommendedName>
        <fullName evidence="4">50S ribosomal protein L33, chloroplastic</fullName>
    </recommendedName>
</protein>
<dbReference type="GO" id="GO:0006412">
    <property type="term" value="P:translation"/>
    <property type="evidence" value="ECO:0007669"/>
    <property type="project" value="InterPro"/>
</dbReference>
<dbReference type="InterPro" id="IPR001705">
    <property type="entry name" value="Ribosomal_bL33"/>
</dbReference>
<dbReference type="STRING" id="81972.D7LML3"/>
<keyword evidence="2" id="KW-0689">Ribosomal protein</keyword>
<evidence type="ECO:0000256" key="4">
    <source>
        <dbReference type="ARBA" id="ARBA00035429"/>
    </source>
</evidence>
<evidence type="ECO:0000256" key="2">
    <source>
        <dbReference type="ARBA" id="ARBA00022980"/>
    </source>
</evidence>
<dbReference type="PANTHER" id="PTHR43168">
    <property type="entry name" value="50S RIBOSOMAL PROTEIN L33, CHLOROPLASTIC"/>
    <property type="match status" value="1"/>
</dbReference>
<proteinExistence type="inferred from homology"/>
<dbReference type="InterPro" id="IPR011332">
    <property type="entry name" value="Ribosomal_zn-bd"/>
</dbReference>
<evidence type="ECO:0000313" key="5">
    <source>
        <dbReference type="EMBL" id="EFH53614.1"/>
    </source>
</evidence>